<dbReference type="EMBL" id="SZQA01000033">
    <property type="protein sequence ID" value="TKK84604.1"/>
    <property type="molecule type" value="Genomic_DNA"/>
</dbReference>
<dbReference type="Proteomes" id="UP000308705">
    <property type="component" value="Unassembled WGS sequence"/>
</dbReference>
<reference evidence="1 2" key="1">
    <citation type="submission" date="2019-04" db="EMBL/GenBank/DDBJ databases">
        <title>Herbidospora sp. NEAU-GS14.nov., a novel actinomycete isolated from soil.</title>
        <authorList>
            <person name="Han L."/>
        </authorList>
    </citation>
    <scope>NUCLEOTIDE SEQUENCE [LARGE SCALE GENOMIC DNA]</scope>
    <source>
        <strain evidence="1 2">NEAU-GS14</strain>
    </source>
</reference>
<comment type="caution">
    <text evidence="1">The sequence shown here is derived from an EMBL/GenBank/DDBJ whole genome shotgun (WGS) entry which is preliminary data.</text>
</comment>
<name>A0A4U3M975_9ACTN</name>
<evidence type="ECO:0000313" key="1">
    <source>
        <dbReference type="EMBL" id="TKK84604.1"/>
    </source>
</evidence>
<dbReference type="AlphaFoldDB" id="A0A4U3M975"/>
<protein>
    <submittedName>
        <fullName evidence="1">Uncharacterized protein</fullName>
    </submittedName>
</protein>
<sequence>MKFTTVDPQPEDDKIIPTHRIKLYGYGWTRFRLISFEADTDYGFWYGRARVQAMNGDVRWIDFGKYNYTNIESLTENDKGAFPFHKDAPRVGGGYDKAVLGGTTFCPRLGEMTINAIAHTDETWAAVVMQPKEGDEWVCYMVNTKTGELSNGVFGDMTNVFVRFAERVNPAAF</sequence>
<evidence type="ECO:0000313" key="2">
    <source>
        <dbReference type="Proteomes" id="UP000308705"/>
    </source>
</evidence>
<accession>A0A4U3M975</accession>
<keyword evidence="2" id="KW-1185">Reference proteome</keyword>
<organism evidence="1 2">
    <name type="scientific">Herbidospora galbida</name>
    <dbReference type="NCBI Taxonomy" id="2575442"/>
    <lineage>
        <taxon>Bacteria</taxon>
        <taxon>Bacillati</taxon>
        <taxon>Actinomycetota</taxon>
        <taxon>Actinomycetes</taxon>
        <taxon>Streptosporangiales</taxon>
        <taxon>Streptosporangiaceae</taxon>
        <taxon>Herbidospora</taxon>
    </lineage>
</organism>
<dbReference type="RefSeq" id="WP_137250188.1">
    <property type="nucleotide sequence ID" value="NZ_SZQA01000033.1"/>
</dbReference>
<gene>
    <name evidence="1" type="ORF">FDA94_28660</name>
</gene>
<proteinExistence type="predicted"/>